<dbReference type="Pfam" id="PF00005">
    <property type="entry name" value="ABC_tran"/>
    <property type="match status" value="1"/>
</dbReference>
<proteinExistence type="predicted"/>
<dbReference type="InterPro" id="IPR010230">
    <property type="entry name" value="FeS-cluster_ATPase_SufC"/>
</dbReference>
<dbReference type="InterPro" id="IPR003593">
    <property type="entry name" value="AAA+_ATPase"/>
</dbReference>
<feature type="domain" description="ABC transporter" evidence="3">
    <location>
        <begin position="2"/>
        <end position="231"/>
    </location>
</feature>
<dbReference type="GO" id="GO:0005524">
    <property type="term" value="F:ATP binding"/>
    <property type="evidence" value="ECO:0007669"/>
    <property type="project" value="UniProtKB-KW"/>
</dbReference>
<dbReference type="Gene3D" id="3.40.50.300">
    <property type="entry name" value="P-loop containing nucleotide triphosphate hydrolases"/>
    <property type="match status" value="1"/>
</dbReference>
<evidence type="ECO:0000256" key="1">
    <source>
        <dbReference type="ARBA" id="ARBA00022741"/>
    </source>
</evidence>
<dbReference type="EMBL" id="NDWU01000007">
    <property type="protein sequence ID" value="PUA32696.1"/>
    <property type="molecule type" value="Genomic_DNA"/>
</dbReference>
<dbReference type="CDD" id="cd03217">
    <property type="entry name" value="ABC_FeS_Assembly"/>
    <property type="match status" value="1"/>
</dbReference>
<dbReference type="PANTHER" id="PTHR43204">
    <property type="entry name" value="ABC TRANSPORTER I FAMILY MEMBER 6, CHLOROPLASTIC"/>
    <property type="match status" value="1"/>
</dbReference>
<evidence type="ECO:0000313" key="4">
    <source>
        <dbReference type="EMBL" id="PUA32696.1"/>
    </source>
</evidence>
<dbReference type="InterPro" id="IPR003439">
    <property type="entry name" value="ABC_transporter-like_ATP-bd"/>
</dbReference>
<dbReference type="PANTHER" id="PTHR43204:SF1">
    <property type="entry name" value="ABC TRANSPORTER I FAMILY MEMBER 6, CHLOROPLASTIC"/>
    <property type="match status" value="1"/>
</dbReference>
<dbReference type="GO" id="GO:0016887">
    <property type="term" value="F:ATP hydrolysis activity"/>
    <property type="evidence" value="ECO:0007669"/>
    <property type="project" value="InterPro"/>
</dbReference>
<dbReference type="Proteomes" id="UP000244066">
    <property type="component" value="Unassembled WGS sequence"/>
</dbReference>
<evidence type="ECO:0000313" key="5">
    <source>
        <dbReference type="Proteomes" id="UP000244066"/>
    </source>
</evidence>
<dbReference type="AlphaFoldDB" id="A0A2R7Y582"/>
<dbReference type="PROSITE" id="PS50893">
    <property type="entry name" value="ABC_TRANSPORTER_2"/>
    <property type="match status" value="1"/>
</dbReference>
<dbReference type="SUPFAM" id="SSF52540">
    <property type="entry name" value="P-loop containing nucleoside triphosphate hydrolases"/>
    <property type="match status" value="1"/>
</dbReference>
<protein>
    <submittedName>
        <fullName evidence="4">ABC transporter ATP-binding protein</fullName>
    </submittedName>
</protein>
<evidence type="ECO:0000259" key="3">
    <source>
        <dbReference type="PROSITE" id="PS50893"/>
    </source>
</evidence>
<keyword evidence="1" id="KW-0547">Nucleotide-binding</keyword>
<accession>A0A2R7Y582</accession>
<dbReference type="SMART" id="SM00382">
    <property type="entry name" value="AAA"/>
    <property type="match status" value="1"/>
</dbReference>
<dbReference type="InterPro" id="IPR027417">
    <property type="entry name" value="P-loop_NTPase"/>
</dbReference>
<comment type="caution">
    <text evidence="4">The sequence shown here is derived from an EMBL/GenBank/DDBJ whole genome shotgun (WGS) entry which is preliminary data.</text>
</comment>
<keyword evidence="2 4" id="KW-0067">ATP-binding</keyword>
<reference evidence="4 5" key="1">
    <citation type="submission" date="2017-04" db="EMBL/GenBank/DDBJ databases">
        <title>Draft Aigarchaeota genome from a New Zealand hot spring.</title>
        <authorList>
            <person name="Reysenbach A.-L."/>
            <person name="Donaho J.A."/>
            <person name="Gerhart J."/>
            <person name="Kelley J.F."/>
            <person name="Kouba K."/>
            <person name="Podar M."/>
            <person name="Stott M."/>
        </authorList>
    </citation>
    <scope>NUCLEOTIDE SEQUENCE [LARGE SCALE GENOMIC DNA]</scope>
    <source>
        <strain evidence="4">NZ13_MG1</strain>
    </source>
</reference>
<name>A0A2R7Y582_9ARCH</name>
<evidence type="ECO:0000256" key="2">
    <source>
        <dbReference type="ARBA" id="ARBA00022840"/>
    </source>
</evidence>
<organism evidence="4 5">
    <name type="scientific">Candidatus Terraquivivens tikiterensis</name>
    <dbReference type="NCBI Taxonomy" id="1980982"/>
    <lineage>
        <taxon>Archaea</taxon>
        <taxon>Nitrososphaerota</taxon>
        <taxon>Candidatus Wolframiiraptoraceae</taxon>
        <taxon>Candidatus Terraquivivens</taxon>
    </lineage>
</organism>
<sequence>MLRIEDLTVEVAGRTVIKDLTLEVPKGETHVLFGPNGSGKSTLIKTIVGFSDYRVVKGRIYFKDRDITDMPINERIRLGIGVAFQNPPALRGVKLKDLVSGFLGRAGDELASLTRALNISNEFLERDLNVNFSGGEVKRSEILQLLAQRPEFVLIDEPDSGVDVENLERIGKVLNSYLSGSTGLLITHTGHILRYLNATKGHVIIHGTIACSGNPLRILTQILHEGYGWCEKCLLMGMRELH</sequence>
<gene>
    <name evidence="4" type="ORF">B9J98_03740</name>
</gene>